<evidence type="ECO:0000313" key="2">
    <source>
        <dbReference type="Proteomes" id="UP000360750"/>
    </source>
</evidence>
<proteinExistence type="predicted"/>
<accession>A0ABD7V5N2</accession>
<dbReference type="RefSeq" id="WP_006899906.1">
    <property type="nucleotide sequence ID" value="NZ_CAACYD010000007.1"/>
</dbReference>
<organism evidence="1 2">
    <name type="scientific">Gordonia paraffinivorans</name>
    <dbReference type="NCBI Taxonomy" id="175628"/>
    <lineage>
        <taxon>Bacteria</taxon>
        <taxon>Bacillati</taxon>
        <taxon>Actinomycetota</taxon>
        <taxon>Actinomycetes</taxon>
        <taxon>Mycobacteriales</taxon>
        <taxon>Gordoniaceae</taxon>
        <taxon>Gordonia</taxon>
    </lineage>
</organism>
<dbReference type="GeneID" id="60751078"/>
<protein>
    <recommendedName>
        <fullName evidence="3">DUF5642 domain-containing protein</fullName>
    </recommendedName>
</protein>
<dbReference type="EMBL" id="CAACYD010000007">
    <property type="protein sequence ID" value="VFA89526.1"/>
    <property type="molecule type" value="Genomic_DNA"/>
</dbReference>
<gene>
    <name evidence="1" type="ORF">NCTC8139_03092</name>
</gene>
<dbReference type="Proteomes" id="UP000360750">
    <property type="component" value="Unassembled WGS sequence"/>
</dbReference>
<dbReference type="AlphaFoldDB" id="A0ABD7V5N2"/>
<reference evidence="1 2" key="1">
    <citation type="submission" date="2019-02" db="EMBL/GenBank/DDBJ databases">
        <authorList>
            <consortium name="Pathogen Informatics"/>
        </authorList>
    </citation>
    <scope>NUCLEOTIDE SEQUENCE [LARGE SCALE GENOMIC DNA]</scope>
    <source>
        <strain evidence="1 2">3012STDY6756503</strain>
    </source>
</reference>
<evidence type="ECO:0000313" key="1">
    <source>
        <dbReference type="EMBL" id="VFA89526.1"/>
    </source>
</evidence>
<name>A0ABD7V5N2_9ACTN</name>
<comment type="caution">
    <text evidence="1">The sequence shown here is derived from an EMBL/GenBank/DDBJ whole genome shotgun (WGS) entry which is preliminary data.</text>
</comment>
<evidence type="ECO:0008006" key="3">
    <source>
        <dbReference type="Google" id="ProtNLM"/>
    </source>
</evidence>
<sequence length="238" mass="24201">MAATLAVAITSCSEPAGVAPPSSPADLVLPVSDLPPGFAPESLSVDDLVAGNQAGIDAARTTRVTPEFCRPTADEALNRELSADNAAVLGARGAAGVLVELVTTAARDIDADRLSTTGRCARTTTEITTGNLAGSSVVTQYTELSPPELPGGLRAAEQMLLTRSEVTTTLPDGGVRRQIGYAGYAALDRPSSGAVTLQLTVSGATTPATTPPTDPVEPLTSAAFTDLFATAVERVVEP</sequence>